<evidence type="ECO:0000256" key="1">
    <source>
        <dbReference type="SAM" id="SignalP"/>
    </source>
</evidence>
<dbReference type="InterPro" id="IPR011330">
    <property type="entry name" value="Glyco_hydro/deAcase_b/a-brl"/>
</dbReference>
<dbReference type="PANTHER" id="PTHR45985">
    <property type="match status" value="1"/>
</dbReference>
<dbReference type="Proteomes" id="UP000577697">
    <property type="component" value="Unassembled WGS sequence"/>
</dbReference>
<reference evidence="2 4" key="1">
    <citation type="submission" date="2016-03" db="EMBL/GenBank/DDBJ databases">
        <title>Complete genome of Aminobacter aminovorans KCTC 2477.</title>
        <authorList>
            <person name="Kim K.M."/>
        </authorList>
    </citation>
    <scope>NUCLEOTIDE SEQUENCE [LARGE SCALE GENOMIC DNA]</scope>
    <source>
        <strain evidence="2 4">KCTC 2477</strain>
    </source>
</reference>
<dbReference type="RefSeq" id="WP_067964687.1">
    <property type="nucleotide sequence ID" value="NZ_CP015005.1"/>
</dbReference>
<protein>
    <submittedName>
        <fullName evidence="3">Peptidoglycan/xylan/chitin deacetylase (PgdA/CDA1 family)</fullName>
    </submittedName>
    <submittedName>
        <fullName evidence="2">Polysaccharide deacetylase</fullName>
    </submittedName>
</protein>
<evidence type="ECO:0000313" key="3">
    <source>
        <dbReference type="EMBL" id="MBB3707366.1"/>
    </source>
</evidence>
<dbReference type="EMBL" id="JACICB010000013">
    <property type="protein sequence ID" value="MBB3707366.1"/>
    <property type="molecule type" value="Genomic_DNA"/>
</dbReference>
<reference evidence="3 5" key="2">
    <citation type="submission" date="2020-08" db="EMBL/GenBank/DDBJ databases">
        <title>Genomic Encyclopedia of Type Strains, Phase IV (KMG-IV): sequencing the most valuable type-strain genomes for metagenomic binning, comparative biology and taxonomic classification.</title>
        <authorList>
            <person name="Goeker M."/>
        </authorList>
    </citation>
    <scope>NUCLEOTIDE SEQUENCE [LARGE SCALE GENOMIC DNA]</scope>
    <source>
        <strain evidence="3 5">DSM 10368</strain>
    </source>
</reference>
<proteinExistence type="predicted"/>
<feature type="chain" id="PRO_5042050716" evidence="1">
    <location>
        <begin position="23"/>
        <end position="332"/>
    </location>
</feature>
<name>A0AAC8YT59_AMIAI</name>
<feature type="signal peptide" evidence="1">
    <location>
        <begin position="1"/>
        <end position="22"/>
    </location>
</feature>
<dbReference type="SUPFAM" id="SSF88713">
    <property type="entry name" value="Glycoside hydrolase/deacetylase"/>
    <property type="match status" value="1"/>
</dbReference>
<dbReference type="EMBL" id="CP015005">
    <property type="protein sequence ID" value="AMS43808.1"/>
    <property type="molecule type" value="Genomic_DNA"/>
</dbReference>
<dbReference type="Gene3D" id="3.20.20.370">
    <property type="entry name" value="Glycoside hydrolase/deacetylase"/>
    <property type="match status" value="1"/>
</dbReference>
<dbReference type="InterPro" id="IPR052740">
    <property type="entry name" value="CE4"/>
</dbReference>
<evidence type="ECO:0000313" key="4">
    <source>
        <dbReference type="Proteomes" id="UP000075755"/>
    </source>
</evidence>
<evidence type="ECO:0000313" key="2">
    <source>
        <dbReference type="EMBL" id="AMS43808.1"/>
    </source>
</evidence>
<gene>
    <name evidence="2" type="ORF">AA2016_4899</name>
    <name evidence="3" type="ORF">FHS67_003697</name>
</gene>
<dbReference type="Proteomes" id="UP000075755">
    <property type="component" value="Chromosome"/>
</dbReference>
<dbReference type="KEGG" id="aak:AA2016_4899"/>
<keyword evidence="5" id="KW-1185">Reference proteome</keyword>
<dbReference type="GO" id="GO:0005975">
    <property type="term" value="P:carbohydrate metabolic process"/>
    <property type="evidence" value="ECO:0007669"/>
    <property type="project" value="InterPro"/>
</dbReference>
<evidence type="ECO:0000313" key="5">
    <source>
        <dbReference type="Proteomes" id="UP000577697"/>
    </source>
</evidence>
<organism evidence="2 4">
    <name type="scientific">Aminobacter aminovorans</name>
    <name type="common">Chelatobacter heintzii</name>
    <dbReference type="NCBI Taxonomy" id="83263"/>
    <lineage>
        <taxon>Bacteria</taxon>
        <taxon>Pseudomonadati</taxon>
        <taxon>Pseudomonadota</taxon>
        <taxon>Alphaproteobacteria</taxon>
        <taxon>Hyphomicrobiales</taxon>
        <taxon>Phyllobacteriaceae</taxon>
        <taxon>Aminobacter</taxon>
    </lineage>
</organism>
<dbReference type="AlphaFoldDB" id="A0AAC8YT59"/>
<dbReference type="PANTHER" id="PTHR45985:SF3">
    <property type="entry name" value="CHITIN DEACETYLASE-LIKE 4"/>
    <property type="match status" value="1"/>
</dbReference>
<keyword evidence="1" id="KW-0732">Signal</keyword>
<accession>A0AAC8YT59</accession>
<sequence length="332" mass="36313">MTKAFPVSAFVSASLVASSAMAGPAPKVEDIKKPQIVLISFDGAHDLAQWQRSRELAARTGARFTYFLSCVFLLSRETRSSYQAPGKSAGKSNVGFAMTRQEVVDRLGQINLAASEGHDIASHACGHFDGGKWSKAEWTKEFDAFSTIMRDAYRINGISPEPDGWARIAASVKGFRAPYLSDSKGLTAALRDRGFAYNASGVSRGPEEPRLDGSMMDFALPEIPEGPSERRIIAMDYNLFVRHSGGVDKPAEAAKYESRAYGAFRKAFDTQYEGGRIPLQIGFHFTLMNDGAYWRALERFAGEVCVKADVECISYADYVGRQKDTVPVQTGG</sequence>